<reference evidence="2 3" key="1">
    <citation type="submission" date="2010-07" db="EMBL/GenBank/DDBJ databases">
        <authorList>
            <person name="Muzny D."/>
            <person name="Qin X."/>
            <person name="Deng J."/>
            <person name="Jiang H."/>
            <person name="Liu Y."/>
            <person name="Qu J."/>
            <person name="Song X.-Z."/>
            <person name="Zhang L."/>
            <person name="Thornton R."/>
            <person name="Coyle M."/>
            <person name="Francisco L."/>
            <person name="Jackson L."/>
            <person name="Javaid M."/>
            <person name="Korchina V."/>
            <person name="Kovar C."/>
            <person name="Mata R."/>
            <person name="Mathew T."/>
            <person name="Ngo R."/>
            <person name="Nguyen L."/>
            <person name="Nguyen N."/>
            <person name="Okwuonu G."/>
            <person name="Ongeri F."/>
            <person name="Pham C."/>
            <person name="Simmons D."/>
            <person name="Wilczek-Boney K."/>
            <person name="Hale W."/>
            <person name="Jakkamsetti A."/>
            <person name="Pham P."/>
            <person name="Ruth R."/>
            <person name="San Lucas F."/>
            <person name="Warren J."/>
            <person name="Zhang J."/>
            <person name="Zhao Z."/>
            <person name="Zhou C."/>
            <person name="Zhu D."/>
            <person name="Lee S."/>
            <person name="Bess C."/>
            <person name="Blankenburg K."/>
            <person name="Forbes L."/>
            <person name="Fu Q."/>
            <person name="Gubbala S."/>
            <person name="Hirani K."/>
            <person name="Jayaseelan J.C."/>
            <person name="Lara F."/>
            <person name="Munidasa M."/>
            <person name="Palculict T."/>
            <person name="Patil S."/>
            <person name="Pu L.-L."/>
            <person name="Saada N."/>
            <person name="Tang L."/>
            <person name="Weissenberger G."/>
            <person name="Zhu Y."/>
            <person name="Hemphill L."/>
            <person name="Shang Y."/>
            <person name="Youmans B."/>
            <person name="Ayvaz T."/>
            <person name="Ross M."/>
            <person name="Santibanez J."/>
            <person name="Aqrawi P."/>
            <person name="Gross S."/>
            <person name="Joshi V."/>
            <person name="Fowler G."/>
            <person name="Nazareth L."/>
            <person name="Reid J."/>
            <person name="Worley K."/>
            <person name="Petrosino J."/>
            <person name="Highlander S."/>
            <person name="Gibbs R."/>
        </authorList>
    </citation>
    <scope>NUCLEOTIDE SEQUENCE [LARGE SCALE GENOMIC DNA]</scope>
    <source>
        <strain evidence="2 3">ATCC BAA-1640</strain>
    </source>
</reference>
<dbReference type="SUPFAM" id="SSF51735">
    <property type="entry name" value="NAD(P)-binding Rossmann-fold domains"/>
    <property type="match status" value="1"/>
</dbReference>
<evidence type="ECO:0000259" key="1">
    <source>
        <dbReference type="SMART" id="SM00881"/>
    </source>
</evidence>
<feature type="domain" description="CoA-binding" evidence="1">
    <location>
        <begin position="7"/>
        <end position="99"/>
    </location>
</feature>
<organism evidence="2 3">
    <name type="scientific">Peptoniphilus duerdenii ATCC BAA-1640</name>
    <dbReference type="NCBI Taxonomy" id="862517"/>
    <lineage>
        <taxon>Bacteria</taxon>
        <taxon>Bacillati</taxon>
        <taxon>Bacillota</taxon>
        <taxon>Tissierellia</taxon>
        <taxon>Tissierellales</taxon>
        <taxon>Peptoniphilaceae</taxon>
        <taxon>Peptoniphilus</taxon>
    </lineage>
</organism>
<dbReference type="InterPro" id="IPR036291">
    <property type="entry name" value="NAD(P)-bd_dom_sf"/>
</dbReference>
<keyword evidence="3" id="KW-1185">Reference proteome</keyword>
<dbReference type="STRING" id="862517.HMPREF9225_1103"/>
<dbReference type="eggNOG" id="COG1832">
    <property type="taxonomic scope" value="Bacteria"/>
</dbReference>
<dbReference type="InterPro" id="IPR003781">
    <property type="entry name" value="CoA-bd"/>
</dbReference>
<dbReference type="HOGENOM" id="CLU_112567_1_2_9"/>
<dbReference type="RefSeq" id="WP_008901917.1">
    <property type="nucleotide sequence ID" value="NZ_GL397071.1"/>
</dbReference>
<evidence type="ECO:0000313" key="3">
    <source>
        <dbReference type="Proteomes" id="UP000003280"/>
    </source>
</evidence>
<dbReference type="OrthoDB" id="9804695at2"/>
<protein>
    <submittedName>
        <fullName evidence="2">CoA binding domain protein</fullName>
    </submittedName>
</protein>
<name>E0NM03_9FIRM</name>
<comment type="caution">
    <text evidence="2">The sequence shown here is derived from an EMBL/GenBank/DDBJ whole genome shotgun (WGS) entry which is preliminary data.</text>
</comment>
<dbReference type="Proteomes" id="UP000003280">
    <property type="component" value="Unassembled WGS sequence"/>
</dbReference>
<evidence type="ECO:0000313" key="2">
    <source>
        <dbReference type="EMBL" id="EFM25214.1"/>
    </source>
</evidence>
<accession>E0NM03</accession>
<dbReference type="SMART" id="SM00881">
    <property type="entry name" value="CoA_binding"/>
    <property type="match status" value="1"/>
</dbReference>
<dbReference type="PANTHER" id="PTHR33303:SF2">
    <property type="entry name" value="COA-BINDING DOMAIN-CONTAINING PROTEIN"/>
    <property type="match status" value="1"/>
</dbReference>
<gene>
    <name evidence="2" type="ORF">HMPREF9225_1103</name>
</gene>
<proteinExistence type="predicted"/>
<sequence>MDKLNKMVEQKNWAVVGARSDESTFGYKIPMRMLEHGYNVYMVNPKLDEIEGNRVYKKLSDIEEKIDVVDVVVNPKVAISVLDEAKAMGIENIFFQPGTYTDETLEYADKLGLNYVTNCIYKILGAK</sequence>
<dbReference type="AlphaFoldDB" id="E0NM03"/>
<dbReference type="EMBL" id="AEEH01000043">
    <property type="protein sequence ID" value="EFM25214.1"/>
    <property type="molecule type" value="Genomic_DNA"/>
</dbReference>
<dbReference type="Gene3D" id="3.40.50.720">
    <property type="entry name" value="NAD(P)-binding Rossmann-like Domain"/>
    <property type="match status" value="1"/>
</dbReference>
<dbReference type="PANTHER" id="PTHR33303">
    <property type="entry name" value="CYTOPLASMIC PROTEIN-RELATED"/>
    <property type="match status" value="1"/>
</dbReference>
<dbReference type="Pfam" id="PF13380">
    <property type="entry name" value="CoA_binding_2"/>
    <property type="match status" value="1"/>
</dbReference>